<comment type="subcellular location">
    <subcellularLocation>
        <location evidence="1">Membrane</location>
        <topology evidence="1">Multi-pass membrane protein</topology>
    </subcellularLocation>
</comment>
<dbReference type="InterPro" id="IPR036259">
    <property type="entry name" value="MFS_trans_sf"/>
</dbReference>
<evidence type="ECO:0000256" key="1">
    <source>
        <dbReference type="ARBA" id="ARBA00004141"/>
    </source>
</evidence>
<dbReference type="InterPro" id="IPR005829">
    <property type="entry name" value="Sugar_transporter_CS"/>
</dbReference>
<dbReference type="PANTHER" id="PTHR24064">
    <property type="entry name" value="SOLUTE CARRIER FAMILY 22 MEMBER"/>
    <property type="match status" value="1"/>
</dbReference>
<gene>
    <name evidence="6" type="ORF">KUTeg_007502</name>
</gene>
<organism evidence="6 7">
    <name type="scientific">Tegillarca granosa</name>
    <name type="common">Malaysian cockle</name>
    <name type="synonym">Anadara granosa</name>
    <dbReference type="NCBI Taxonomy" id="220873"/>
    <lineage>
        <taxon>Eukaryota</taxon>
        <taxon>Metazoa</taxon>
        <taxon>Spiralia</taxon>
        <taxon>Lophotrochozoa</taxon>
        <taxon>Mollusca</taxon>
        <taxon>Bivalvia</taxon>
        <taxon>Autobranchia</taxon>
        <taxon>Pteriomorphia</taxon>
        <taxon>Arcoida</taxon>
        <taxon>Arcoidea</taxon>
        <taxon>Arcidae</taxon>
        <taxon>Tegillarca</taxon>
    </lineage>
</organism>
<dbReference type="Proteomes" id="UP001217089">
    <property type="component" value="Unassembled WGS sequence"/>
</dbReference>
<comment type="caution">
    <text evidence="6">The sequence shown here is derived from an EMBL/GenBank/DDBJ whole genome shotgun (WGS) entry which is preliminary data.</text>
</comment>
<sequence>MEPYNNRIKIVCNSCSNREKPCLTEYIRALFVHTRATFESKSYQLIPRHVCDKQIYTSHASMTYFAGVLVGGLIMGYLADIYGRKPVVCITLVSMFAFNLATVWVDNFYLYLVFRFMHGYSDSAYWGAAFVIGLELVGPSKRKLTGLLIEVAWCMGEFILIGLAYGLRNWRDLQLAISIPMAIIPESPRWLMSQGRHKEAYTIIRKAAKYNKVHVPEEVLKIPKYKENNDREFSWSNSVVPLLKSPRLVLRAANALIVNLGYYGLSYNVSELGGNVYENFTFSVSVELMGYIACILLLDRIGRRAMHCSTPEWVNILLSNVGKLGVSAAYGDLFVIVTEVFPTPSRSFMFGAASILGQFGSMSAPYIADLGLVVDSEFGRALPLVIFGSAMVSAGLISLALPETLNRKLPDTIEEAIALGKFFQLNCRLYLKEKDLKSPSIYHEKYNTITKIIE</sequence>
<dbReference type="SUPFAM" id="SSF103473">
    <property type="entry name" value="MFS general substrate transporter"/>
    <property type="match status" value="1"/>
</dbReference>
<feature type="transmembrane region" description="Helical" evidence="5">
    <location>
        <begin position="147"/>
        <end position="167"/>
    </location>
</feature>
<keyword evidence="3 5" id="KW-1133">Transmembrane helix</keyword>
<keyword evidence="7" id="KW-1185">Reference proteome</keyword>
<evidence type="ECO:0000256" key="3">
    <source>
        <dbReference type="ARBA" id="ARBA00022989"/>
    </source>
</evidence>
<evidence type="ECO:0000256" key="2">
    <source>
        <dbReference type="ARBA" id="ARBA00022692"/>
    </source>
</evidence>
<dbReference type="Pfam" id="PF00083">
    <property type="entry name" value="Sugar_tr"/>
    <property type="match status" value="1"/>
</dbReference>
<dbReference type="InterPro" id="IPR005828">
    <property type="entry name" value="MFS_sugar_transport-like"/>
</dbReference>
<dbReference type="PROSITE" id="PS00216">
    <property type="entry name" value="SUGAR_TRANSPORT_1"/>
    <property type="match status" value="1"/>
</dbReference>
<keyword evidence="4 5" id="KW-0472">Membrane</keyword>
<protein>
    <recommendedName>
        <fullName evidence="8">Major facilitator superfamily (MFS) profile domain-containing protein</fullName>
    </recommendedName>
</protein>
<evidence type="ECO:0000256" key="5">
    <source>
        <dbReference type="SAM" id="Phobius"/>
    </source>
</evidence>
<evidence type="ECO:0000313" key="6">
    <source>
        <dbReference type="EMBL" id="KAJ8315352.1"/>
    </source>
</evidence>
<evidence type="ECO:0008006" key="8">
    <source>
        <dbReference type="Google" id="ProtNLM"/>
    </source>
</evidence>
<accession>A0ABQ9FDE2</accession>
<keyword evidence="2 5" id="KW-0812">Transmembrane</keyword>
<name>A0ABQ9FDE2_TEGGR</name>
<proteinExistence type="predicted"/>
<reference evidence="6 7" key="1">
    <citation type="submission" date="2022-12" db="EMBL/GenBank/DDBJ databases">
        <title>Chromosome-level genome of Tegillarca granosa.</title>
        <authorList>
            <person name="Kim J."/>
        </authorList>
    </citation>
    <scope>NUCLEOTIDE SEQUENCE [LARGE SCALE GENOMIC DNA]</scope>
    <source>
        <strain evidence="6">Teg-2019</strain>
        <tissue evidence="6">Adductor muscle</tissue>
    </source>
</reference>
<feature type="transmembrane region" description="Helical" evidence="5">
    <location>
        <begin position="86"/>
        <end position="104"/>
    </location>
</feature>
<evidence type="ECO:0000256" key="4">
    <source>
        <dbReference type="ARBA" id="ARBA00023136"/>
    </source>
</evidence>
<feature type="transmembrane region" description="Helical" evidence="5">
    <location>
        <begin position="62"/>
        <end position="79"/>
    </location>
</feature>
<evidence type="ECO:0000313" key="7">
    <source>
        <dbReference type="Proteomes" id="UP001217089"/>
    </source>
</evidence>
<dbReference type="Gene3D" id="1.20.1250.20">
    <property type="entry name" value="MFS general substrate transporter like domains"/>
    <property type="match status" value="1"/>
</dbReference>
<dbReference type="EMBL" id="JARBDR010000337">
    <property type="protein sequence ID" value="KAJ8315352.1"/>
    <property type="molecule type" value="Genomic_DNA"/>
</dbReference>